<comment type="similarity">
    <text evidence="2 6">Belongs to the FliS family.</text>
</comment>
<dbReference type="RefSeq" id="WP_162360723.1">
    <property type="nucleotide sequence ID" value="NZ_CP048209.1"/>
</dbReference>
<accession>A0A6C0G8V8</accession>
<protein>
    <recommendedName>
        <fullName evidence="6">Flagellar secretion chaperone FliS</fullName>
    </recommendedName>
</protein>
<dbReference type="GO" id="GO:0071973">
    <property type="term" value="P:bacterial-type flagellum-dependent cell motility"/>
    <property type="evidence" value="ECO:0007669"/>
    <property type="project" value="TreeGrafter"/>
</dbReference>
<dbReference type="Gene3D" id="1.20.120.340">
    <property type="entry name" value="Flagellar protein FliS"/>
    <property type="match status" value="1"/>
</dbReference>
<dbReference type="GO" id="GO:0005829">
    <property type="term" value="C:cytosol"/>
    <property type="evidence" value="ECO:0007669"/>
    <property type="project" value="UniProtKB-SubCell"/>
</dbReference>
<dbReference type="PANTHER" id="PTHR34773:SF1">
    <property type="entry name" value="FLAGELLAR SECRETION CHAPERONE FLIS"/>
    <property type="match status" value="1"/>
</dbReference>
<dbReference type="SUPFAM" id="SSF101116">
    <property type="entry name" value="Flagellar export chaperone FliS"/>
    <property type="match status" value="1"/>
</dbReference>
<evidence type="ECO:0000256" key="6">
    <source>
        <dbReference type="PIRNR" id="PIRNR039090"/>
    </source>
</evidence>
<dbReference type="EMBL" id="CP048209">
    <property type="protein sequence ID" value="QHT64173.1"/>
    <property type="molecule type" value="Genomic_DNA"/>
</dbReference>
<keyword evidence="7" id="KW-0969">Cilium</keyword>
<keyword evidence="7" id="KW-0282">Flagellum</keyword>
<keyword evidence="4 6" id="KW-1005">Bacterial flagellum biogenesis</keyword>
<keyword evidence="3 6" id="KW-0963">Cytoplasm</keyword>
<name>A0A6C0G8V8_9BACL</name>
<evidence type="ECO:0000256" key="2">
    <source>
        <dbReference type="ARBA" id="ARBA00008787"/>
    </source>
</evidence>
<evidence type="ECO:0000256" key="5">
    <source>
        <dbReference type="ARBA" id="ARBA00023186"/>
    </source>
</evidence>
<dbReference type="AlphaFoldDB" id="A0A6C0G8V8"/>
<dbReference type="KEGG" id="plyc:GXP70_28150"/>
<keyword evidence="7" id="KW-0966">Cell projection</keyword>
<dbReference type="Proteomes" id="UP000476064">
    <property type="component" value="Chromosome"/>
</dbReference>
<organism evidence="7 8">
    <name type="scientific">Paenibacillus lycopersici</name>
    <dbReference type="NCBI Taxonomy" id="2704462"/>
    <lineage>
        <taxon>Bacteria</taxon>
        <taxon>Bacillati</taxon>
        <taxon>Bacillota</taxon>
        <taxon>Bacilli</taxon>
        <taxon>Bacillales</taxon>
        <taxon>Paenibacillaceae</taxon>
        <taxon>Paenibacillus</taxon>
    </lineage>
</organism>
<gene>
    <name evidence="7" type="primary">fliS</name>
    <name evidence="7" type="ORF">GXP70_28150</name>
</gene>
<proteinExistence type="inferred from homology"/>
<evidence type="ECO:0000256" key="1">
    <source>
        <dbReference type="ARBA" id="ARBA00004514"/>
    </source>
</evidence>
<dbReference type="InterPro" id="IPR003713">
    <property type="entry name" value="FliS"/>
</dbReference>
<keyword evidence="5" id="KW-0143">Chaperone</keyword>
<dbReference type="NCBIfam" id="TIGR00208">
    <property type="entry name" value="fliS"/>
    <property type="match status" value="1"/>
</dbReference>
<evidence type="ECO:0000313" key="7">
    <source>
        <dbReference type="EMBL" id="QHT64173.1"/>
    </source>
</evidence>
<evidence type="ECO:0000313" key="8">
    <source>
        <dbReference type="Proteomes" id="UP000476064"/>
    </source>
</evidence>
<evidence type="ECO:0000256" key="3">
    <source>
        <dbReference type="ARBA" id="ARBA00022490"/>
    </source>
</evidence>
<dbReference type="InterPro" id="IPR036584">
    <property type="entry name" value="FliS_sf"/>
</dbReference>
<dbReference type="PIRSF" id="PIRSF039090">
    <property type="entry name" value="Flis"/>
    <property type="match status" value="1"/>
</dbReference>
<dbReference type="PANTHER" id="PTHR34773">
    <property type="entry name" value="FLAGELLAR SECRETION CHAPERONE FLIS"/>
    <property type="match status" value="1"/>
</dbReference>
<dbReference type="Pfam" id="PF02561">
    <property type="entry name" value="FliS"/>
    <property type="match status" value="1"/>
</dbReference>
<comment type="subcellular location">
    <subcellularLocation>
        <location evidence="1 6">Cytoplasm</location>
        <location evidence="1 6">Cytosol</location>
    </subcellularLocation>
</comment>
<evidence type="ECO:0000256" key="4">
    <source>
        <dbReference type="ARBA" id="ARBA00022795"/>
    </source>
</evidence>
<dbReference type="CDD" id="cd16098">
    <property type="entry name" value="FliS"/>
    <property type="match status" value="1"/>
</dbReference>
<reference evidence="7 8" key="1">
    <citation type="submission" date="2020-01" db="EMBL/GenBank/DDBJ databases">
        <title>Paenibacillus sp. nov., isolated from tomato rhizosphere.</title>
        <authorList>
            <person name="Weon H.-Y."/>
            <person name="Lee S.A."/>
        </authorList>
    </citation>
    <scope>NUCLEOTIDE SEQUENCE [LARGE SCALE GENOMIC DNA]</scope>
    <source>
        <strain evidence="7 8">12200R-189</strain>
    </source>
</reference>
<dbReference type="GO" id="GO:0044780">
    <property type="term" value="P:bacterial-type flagellum assembly"/>
    <property type="evidence" value="ECO:0007669"/>
    <property type="project" value="InterPro"/>
</dbReference>
<sequence>MVSNPYQKYQQLSVQTASPAQLLLMLYDGAIRFVKQGVDAIEQGHVEKANISLIKAQNIVHELMAALDFQYSISNDLVKVYEYMLHQLIQANVKKDTAPALEVLSFLVDLKDSWMQASKPASAAKEAIHG</sequence>
<keyword evidence="8" id="KW-1185">Reference proteome</keyword>